<dbReference type="Gene3D" id="3.10.105.10">
    <property type="entry name" value="Dipeptide-binding Protein, Domain 3"/>
    <property type="match status" value="1"/>
</dbReference>
<organism evidence="7 8">
    <name type="scientific">Terricaulis silvestris</name>
    <dbReference type="NCBI Taxonomy" id="2686094"/>
    <lineage>
        <taxon>Bacteria</taxon>
        <taxon>Pseudomonadati</taxon>
        <taxon>Pseudomonadota</taxon>
        <taxon>Alphaproteobacteria</taxon>
        <taxon>Caulobacterales</taxon>
        <taxon>Caulobacteraceae</taxon>
        <taxon>Terricaulis</taxon>
    </lineage>
</organism>
<dbReference type="AlphaFoldDB" id="A0A6I6MT08"/>
<name>A0A6I6MT08_9CAUL</name>
<dbReference type="GO" id="GO:0015833">
    <property type="term" value="P:peptide transport"/>
    <property type="evidence" value="ECO:0007669"/>
    <property type="project" value="TreeGrafter"/>
</dbReference>
<evidence type="ECO:0000259" key="6">
    <source>
        <dbReference type="Pfam" id="PF00496"/>
    </source>
</evidence>
<protein>
    <submittedName>
        <fullName evidence="7">Periplasmic oligopeptide-binding protein</fullName>
    </submittedName>
</protein>
<dbReference type="GO" id="GO:0030288">
    <property type="term" value="C:outer membrane-bounded periplasmic space"/>
    <property type="evidence" value="ECO:0007669"/>
    <property type="project" value="UniProtKB-ARBA"/>
</dbReference>
<dbReference type="InterPro" id="IPR000914">
    <property type="entry name" value="SBP_5_dom"/>
</dbReference>
<dbReference type="InterPro" id="IPR030678">
    <property type="entry name" value="Peptide/Ni-bd"/>
</dbReference>
<comment type="subcellular location">
    <subcellularLocation>
        <location evidence="1">Periplasm</location>
    </subcellularLocation>
</comment>
<accession>A0A6I6MT08</accession>
<reference evidence="8" key="1">
    <citation type="submission" date="2019-12" db="EMBL/GenBank/DDBJ databases">
        <title>Complete genome of Terracaulis silvestris 0127_4.</title>
        <authorList>
            <person name="Vieira S."/>
            <person name="Riedel T."/>
            <person name="Sproer C."/>
            <person name="Pascual J."/>
            <person name="Boedeker C."/>
            <person name="Overmann J."/>
        </authorList>
    </citation>
    <scope>NUCLEOTIDE SEQUENCE [LARGE SCALE GENOMIC DNA]</scope>
    <source>
        <strain evidence="8">0127_4</strain>
    </source>
</reference>
<dbReference type="Gene3D" id="3.90.76.10">
    <property type="entry name" value="Dipeptide-binding Protein, Domain 1"/>
    <property type="match status" value="1"/>
</dbReference>
<feature type="chain" id="PRO_5026327436" evidence="5">
    <location>
        <begin position="29"/>
        <end position="542"/>
    </location>
</feature>
<dbReference type="PROSITE" id="PS51318">
    <property type="entry name" value="TAT"/>
    <property type="match status" value="1"/>
</dbReference>
<dbReference type="PANTHER" id="PTHR30290">
    <property type="entry name" value="PERIPLASMIC BINDING COMPONENT OF ABC TRANSPORTER"/>
    <property type="match status" value="1"/>
</dbReference>
<dbReference type="PANTHER" id="PTHR30290:SF10">
    <property type="entry name" value="PERIPLASMIC OLIGOPEPTIDE-BINDING PROTEIN-RELATED"/>
    <property type="match status" value="1"/>
</dbReference>
<dbReference type="Gene3D" id="3.40.190.10">
    <property type="entry name" value="Periplasmic binding protein-like II"/>
    <property type="match status" value="1"/>
</dbReference>
<evidence type="ECO:0000313" key="8">
    <source>
        <dbReference type="Proteomes" id="UP000431269"/>
    </source>
</evidence>
<dbReference type="FunFam" id="3.90.76.10:FF:000001">
    <property type="entry name" value="Oligopeptide ABC transporter substrate-binding protein"/>
    <property type="match status" value="1"/>
</dbReference>
<dbReference type="InterPro" id="IPR039424">
    <property type="entry name" value="SBP_5"/>
</dbReference>
<dbReference type="InterPro" id="IPR006311">
    <property type="entry name" value="TAT_signal"/>
</dbReference>
<dbReference type="GO" id="GO:1904680">
    <property type="term" value="F:peptide transmembrane transporter activity"/>
    <property type="evidence" value="ECO:0007669"/>
    <property type="project" value="TreeGrafter"/>
</dbReference>
<dbReference type="GO" id="GO:0043190">
    <property type="term" value="C:ATP-binding cassette (ABC) transporter complex"/>
    <property type="evidence" value="ECO:0007669"/>
    <property type="project" value="InterPro"/>
</dbReference>
<keyword evidence="3" id="KW-0813">Transport</keyword>
<feature type="signal peptide" evidence="5">
    <location>
        <begin position="1"/>
        <end position="28"/>
    </location>
</feature>
<evidence type="ECO:0000256" key="2">
    <source>
        <dbReference type="ARBA" id="ARBA00005695"/>
    </source>
</evidence>
<sequence>MSAFWTNRRRLLAGAGGLTAAASLGACANASVIGFDKGKRTLDCANQGEPLSLDPHKANGIWENNIIGNMFIGLTTENAAGEPVPGMAESWDVSEDGRTWTFHLRRATWSDGEACDAHDFEFALKRILNPETLSEYAAILYPIKNAEAINKGDMSYTNLGVRALDDLTLEIQLEHPAPYLPQLLKHYTAFPVPKHVVERLGADWIDPANCVVNGPYKLVRWWSNYVVHLERNAVFWDNDNVVLEHLYFYPATDVNAAARKVMSGEAGWSNRFPSNQVEELRRALPGFVRVAPYLLTNYFSFNMTKAPFNDARVRRALTMSLNREFLCEQIYRTGEQPAYSFVPPAIANYISNARYSWANVPLARRRADAVALLREAGYGPNNPLRFAFSHRNTSDNPRVAVVVQADWREIAPWVTVELRGVEAQVHYANLRSKNYDAGDGGWVADYNDAKQYLYLLETRTGPQNYPGYSNPEYDQLVHASDFEPNALRRAQIMMQAEQMVLDDAPICTSVFMNSTNLVHPDITGYEDNLEDIHRARWFGIRT</sequence>
<keyword evidence="8" id="KW-1185">Reference proteome</keyword>
<dbReference type="EMBL" id="CP047045">
    <property type="protein sequence ID" value="QGZ95704.1"/>
    <property type="molecule type" value="Genomic_DNA"/>
</dbReference>
<evidence type="ECO:0000256" key="4">
    <source>
        <dbReference type="ARBA" id="ARBA00022729"/>
    </source>
</evidence>
<dbReference type="Proteomes" id="UP000431269">
    <property type="component" value="Chromosome"/>
</dbReference>
<keyword evidence="4 5" id="KW-0732">Signal</keyword>
<proteinExistence type="inferred from homology"/>
<evidence type="ECO:0000313" key="7">
    <source>
        <dbReference type="EMBL" id="QGZ95704.1"/>
    </source>
</evidence>
<evidence type="ECO:0000256" key="1">
    <source>
        <dbReference type="ARBA" id="ARBA00004418"/>
    </source>
</evidence>
<dbReference type="RefSeq" id="WP_158766547.1">
    <property type="nucleotide sequence ID" value="NZ_CP047045.1"/>
</dbReference>
<evidence type="ECO:0000256" key="3">
    <source>
        <dbReference type="ARBA" id="ARBA00022448"/>
    </source>
</evidence>
<dbReference type="Pfam" id="PF00496">
    <property type="entry name" value="SBP_bac_5"/>
    <property type="match status" value="1"/>
</dbReference>
<dbReference type="PIRSF" id="PIRSF002741">
    <property type="entry name" value="MppA"/>
    <property type="match status" value="1"/>
</dbReference>
<evidence type="ECO:0000256" key="5">
    <source>
        <dbReference type="SAM" id="SignalP"/>
    </source>
</evidence>
<gene>
    <name evidence="7" type="primary">oppA</name>
    <name evidence="7" type="ORF">DSM104635_02555</name>
</gene>
<dbReference type="CDD" id="cd08504">
    <property type="entry name" value="PBP2_OppA"/>
    <property type="match status" value="1"/>
</dbReference>
<feature type="domain" description="Solute-binding protein family 5" evidence="6">
    <location>
        <begin position="82"/>
        <end position="460"/>
    </location>
</feature>
<comment type="similarity">
    <text evidence="2">Belongs to the bacterial solute-binding protein 5 family.</text>
</comment>
<dbReference type="KEGG" id="tsv:DSM104635_02555"/>
<dbReference type="SUPFAM" id="SSF53850">
    <property type="entry name" value="Periplasmic binding protein-like II"/>
    <property type="match status" value="1"/>
</dbReference>